<gene>
    <name evidence="2" type="ORF">PHYPA_030988</name>
</gene>
<reference evidence="3" key="3">
    <citation type="submission" date="2020-12" db="UniProtKB">
        <authorList>
            <consortium name="EnsemblPlants"/>
        </authorList>
    </citation>
    <scope>IDENTIFICATION</scope>
</reference>
<dbReference type="EMBL" id="ABEU02000027">
    <property type="protein sequence ID" value="PNR26413.1"/>
    <property type="molecule type" value="Genomic_DNA"/>
</dbReference>
<evidence type="ECO:0000313" key="3">
    <source>
        <dbReference type="EnsemblPlants" id="Pp3c27_5950V3.1"/>
    </source>
</evidence>
<dbReference type="Gramene" id="Pp3c27_5950V3.1">
    <property type="protein sequence ID" value="Pp3c27_5950V3.1"/>
    <property type="gene ID" value="Pp3c27_5950"/>
</dbReference>
<dbReference type="PANTHER" id="PTHR14534:SF3">
    <property type="entry name" value="GID COMPLEX SUBUNIT 4 HOMOLOG"/>
    <property type="match status" value="1"/>
</dbReference>
<evidence type="ECO:0000313" key="2">
    <source>
        <dbReference type="EMBL" id="PNR26413.1"/>
    </source>
</evidence>
<dbReference type="Gramene" id="Pp3c27_5960V3.1">
    <property type="protein sequence ID" value="Pp3c27_5960V3.1"/>
    <property type="gene ID" value="Pp3c27_5960"/>
</dbReference>
<dbReference type="PANTHER" id="PTHR14534">
    <property type="entry name" value="VACUOLAR IMPORT AND DEGRADATION PROTEIN 24"/>
    <property type="match status" value="1"/>
</dbReference>
<organism evidence="2">
    <name type="scientific">Physcomitrium patens</name>
    <name type="common">Spreading-leaved earth moss</name>
    <name type="synonym">Physcomitrella patens</name>
    <dbReference type="NCBI Taxonomy" id="3218"/>
    <lineage>
        <taxon>Eukaryota</taxon>
        <taxon>Viridiplantae</taxon>
        <taxon>Streptophyta</taxon>
        <taxon>Embryophyta</taxon>
        <taxon>Bryophyta</taxon>
        <taxon>Bryophytina</taxon>
        <taxon>Bryopsida</taxon>
        <taxon>Funariidae</taxon>
        <taxon>Funariales</taxon>
        <taxon>Funariaceae</taxon>
        <taxon>Physcomitrium</taxon>
    </lineage>
</organism>
<sequence>MPDQAILPPCTFLRVGQSFAGSQNVSNIQKDEAWEVNVRLQGVDMQKGSQRACCRDSGMLESHLHWNFYDSLFCS</sequence>
<evidence type="ECO:0000313" key="4">
    <source>
        <dbReference type="Proteomes" id="UP000006727"/>
    </source>
</evidence>
<dbReference type="AlphaFoldDB" id="A0A2K1IAV0"/>
<proteinExistence type="inferred from homology"/>
<reference evidence="2 4" key="1">
    <citation type="journal article" date="2008" name="Science">
        <title>The Physcomitrella genome reveals evolutionary insights into the conquest of land by plants.</title>
        <authorList>
            <person name="Rensing S."/>
            <person name="Lang D."/>
            <person name="Zimmer A."/>
            <person name="Terry A."/>
            <person name="Salamov A."/>
            <person name="Shapiro H."/>
            <person name="Nishiyama T."/>
            <person name="Perroud P.-F."/>
            <person name="Lindquist E."/>
            <person name="Kamisugi Y."/>
            <person name="Tanahashi T."/>
            <person name="Sakakibara K."/>
            <person name="Fujita T."/>
            <person name="Oishi K."/>
            <person name="Shin-I T."/>
            <person name="Kuroki Y."/>
            <person name="Toyoda A."/>
            <person name="Suzuki Y."/>
            <person name="Hashimoto A."/>
            <person name="Yamaguchi K."/>
            <person name="Sugano A."/>
            <person name="Kohara Y."/>
            <person name="Fujiyama A."/>
            <person name="Anterola A."/>
            <person name="Aoki S."/>
            <person name="Ashton N."/>
            <person name="Barbazuk W.B."/>
            <person name="Barker E."/>
            <person name="Bennetzen J."/>
            <person name="Bezanilla M."/>
            <person name="Blankenship R."/>
            <person name="Cho S.H."/>
            <person name="Dutcher S."/>
            <person name="Estelle M."/>
            <person name="Fawcett J.A."/>
            <person name="Gundlach H."/>
            <person name="Hanada K."/>
            <person name="Heyl A."/>
            <person name="Hicks K.A."/>
            <person name="Hugh J."/>
            <person name="Lohr M."/>
            <person name="Mayer K."/>
            <person name="Melkozernov A."/>
            <person name="Murata T."/>
            <person name="Nelson D."/>
            <person name="Pils B."/>
            <person name="Prigge M."/>
            <person name="Reiss B."/>
            <person name="Renner T."/>
            <person name="Rombauts S."/>
            <person name="Rushton P."/>
            <person name="Sanderfoot A."/>
            <person name="Schween G."/>
            <person name="Shiu S.-H."/>
            <person name="Stueber K."/>
            <person name="Theodoulou F.L."/>
            <person name="Tu H."/>
            <person name="Van de Peer Y."/>
            <person name="Verrier P.J."/>
            <person name="Waters E."/>
            <person name="Wood A."/>
            <person name="Yang L."/>
            <person name="Cove D."/>
            <person name="Cuming A."/>
            <person name="Hasebe M."/>
            <person name="Lucas S."/>
            <person name="Mishler D.B."/>
            <person name="Reski R."/>
            <person name="Grigoriev I."/>
            <person name="Quatrano R.S."/>
            <person name="Boore J.L."/>
        </authorList>
    </citation>
    <scope>NUCLEOTIDE SEQUENCE [LARGE SCALE GENOMIC DNA]</scope>
    <source>
        <strain evidence="3 4">cv. Gransden 2004</strain>
    </source>
</reference>
<protein>
    <submittedName>
        <fullName evidence="2 3">Uncharacterized protein</fullName>
    </submittedName>
</protein>
<dbReference type="Proteomes" id="UP000006727">
    <property type="component" value="Chromosome 27"/>
</dbReference>
<dbReference type="EnsemblPlants" id="Pp3c27_5950V3.1">
    <property type="protein sequence ID" value="Pp3c27_5950V3.1"/>
    <property type="gene ID" value="Pp3c27_5950"/>
</dbReference>
<name>A0A2K1IAV0_PHYPA</name>
<keyword evidence="4" id="KW-1185">Reference proteome</keyword>
<reference evidence="2 4" key="2">
    <citation type="journal article" date="2018" name="Plant J.">
        <title>The Physcomitrella patens chromosome-scale assembly reveals moss genome structure and evolution.</title>
        <authorList>
            <person name="Lang D."/>
            <person name="Ullrich K.K."/>
            <person name="Murat F."/>
            <person name="Fuchs J."/>
            <person name="Jenkins J."/>
            <person name="Haas F.B."/>
            <person name="Piednoel M."/>
            <person name="Gundlach H."/>
            <person name="Van Bel M."/>
            <person name="Meyberg R."/>
            <person name="Vives C."/>
            <person name="Morata J."/>
            <person name="Symeonidi A."/>
            <person name="Hiss M."/>
            <person name="Muchero W."/>
            <person name="Kamisugi Y."/>
            <person name="Saleh O."/>
            <person name="Blanc G."/>
            <person name="Decker E.L."/>
            <person name="van Gessel N."/>
            <person name="Grimwood J."/>
            <person name="Hayes R.D."/>
            <person name="Graham S.W."/>
            <person name="Gunter L.E."/>
            <person name="McDaniel S.F."/>
            <person name="Hoernstein S.N.W."/>
            <person name="Larsson A."/>
            <person name="Li F.W."/>
            <person name="Perroud P.F."/>
            <person name="Phillips J."/>
            <person name="Ranjan P."/>
            <person name="Rokshar D.S."/>
            <person name="Rothfels C.J."/>
            <person name="Schneider L."/>
            <person name="Shu S."/>
            <person name="Stevenson D.W."/>
            <person name="Thummler F."/>
            <person name="Tillich M."/>
            <person name="Villarreal Aguilar J.C."/>
            <person name="Widiez T."/>
            <person name="Wong G.K."/>
            <person name="Wymore A."/>
            <person name="Zhang Y."/>
            <person name="Zimmer A.D."/>
            <person name="Quatrano R.S."/>
            <person name="Mayer K.F.X."/>
            <person name="Goodstein D."/>
            <person name="Casacuberta J.M."/>
            <person name="Vandepoele K."/>
            <person name="Reski R."/>
            <person name="Cuming A.C."/>
            <person name="Tuskan G.A."/>
            <person name="Maumus F."/>
            <person name="Salse J."/>
            <person name="Schmutz J."/>
            <person name="Rensing S.A."/>
        </authorList>
    </citation>
    <scope>NUCLEOTIDE SEQUENCE [LARGE SCALE GENOMIC DNA]</scope>
    <source>
        <strain evidence="3 4">cv. Gransden 2004</strain>
    </source>
</reference>
<comment type="similarity">
    <text evidence="1">Belongs to the GID4/VID24 family.</text>
</comment>
<dbReference type="PaxDb" id="3218-PP1S276_13V6.1"/>
<accession>A0A2K1IAV0</accession>
<dbReference type="InterPro" id="IPR018618">
    <property type="entry name" value="GID4/10-like"/>
</dbReference>
<evidence type="ECO:0000256" key="1">
    <source>
        <dbReference type="ARBA" id="ARBA00061469"/>
    </source>
</evidence>
<dbReference type="EnsemblPlants" id="Pp3c27_5960V3.1">
    <property type="protein sequence ID" value="Pp3c27_5960V3.1"/>
    <property type="gene ID" value="Pp3c27_5960"/>
</dbReference>
<dbReference type="STRING" id="3218.A0A2K1IAV0"/>